<evidence type="ECO:0000313" key="2">
    <source>
        <dbReference type="EMBL" id="MDV6310042.1"/>
    </source>
</evidence>
<organism evidence="2 3">
    <name type="scientific">Gordonia amicalis</name>
    <dbReference type="NCBI Taxonomy" id="89053"/>
    <lineage>
        <taxon>Bacteria</taxon>
        <taxon>Bacillati</taxon>
        <taxon>Actinomycetota</taxon>
        <taxon>Actinomycetes</taxon>
        <taxon>Mycobacteriales</taxon>
        <taxon>Gordoniaceae</taxon>
        <taxon>Gordonia</taxon>
    </lineage>
</organism>
<accession>A0ABU4DJX1</accession>
<dbReference type="Proteomes" id="UP001185779">
    <property type="component" value="Unassembled WGS sequence"/>
</dbReference>
<keyword evidence="3" id="KW-1185">Reference proteome</keyword>
<dbReference type="RefSeq" id="WP_317505732.1">
    <property type="nucleotide sequence ID" value="NZ_JAWLKI010000041.1"/>
</dbReference>
<feature type="signal peptide" evidence="1">
    <location>
        <begin position="1"/>
        <end position="25"/>
    </location>
</feature>
<proteinExistence type="predicted"/>
<dbReference type="PROSITE" id="PS51257">
    <property type="entry name" value="PROKAR_LIPOPROTEIN"/>
    <property type="match status" value="1"/>
</dbReference>
<protein>
    <recommendedName>
        <fullName evidence="4">Lipoprotein</fullName>
    </recommendedName>
</protein>
<evidence type="ECO:0008006" key="4">
    <source>
        <dbReference type="Google" id="ProtNLM"/>
    </source>
</evidence>
<gene>
    <name evidence="2" type="ORF">R3P94_22520</name>
</gene>
<comment type="caution">
    <text evidence="2">The sequence shown here is derived from an EMBL/GenBank/DDBJ whole genome shotgun (WGS) entry which is preliminary data.</text>
</comment>
<reference evidence="2 3" key="1">
    <citation type="submission" date="2023-10" db="EMBL/GenBank/DDBJ databases">
        <title>Development of a sustainable strategy for remediation of hydrocarbon-contaminated territories based on the waste exchange concept.</title>
        <authorList>
            <person name="Krivoruchko A."/>
        </authorList>
    </citation>
    <scope>NUCLEOTIDE SEQUENCE [LARGE SCALE GENOMIC DNA]</scope>
    <source>
        <strain evidence="2 3">IEGM 1266</strain>
    </source>
</reference>
<evidence type="ECO:0000313" key="3">
    <source>
        <dbReference type="Proteomes" id="UP001185779"/>
    </source>
</evidence>
<feature type="chain" id="PRO_5045686169" description="Lipoprotein" evidence="1">
    <location>
        <begin position="26"/>
        <end position="170"/>
    </location>
</feature>
<name>A0ABU4DJX1_9ACTN</name>
<keyword evidence="1" id="KW-0732">Signal</keyword>
<dbReference type="EMBL" id="JAWLKI010000041">
    <property type="protein sequence ID" value="MDV6310042.1"/>
    <property type="molecule type" value="Genomic_DNA"/>
</dbReference>
<sequence>MAIERRTSAATFAAAAALLVLVAGCGDDAPQSRSAKAISPSTVPSAEADLDAIVLGWGQKLDPNEITHPTPEDLEVTCTGRDDQLKVKITDTNGWKILLAHGSQQMRVENADRGLDADLDTAKIPTPTPQIDWSQPNQVDIAAHAIVPDTWTSPYGPGQQFHLSAHIDCT</sequence>
<evidence type="ECO:0000256" key="1">
    <source>
        <dbReference type="SAM" id="SignalP"/>
    </source>
</evidence>